<protein>
    <submittedName>
        <fullName evidence="6">Alba-like protein C9orf23-like protein</fullName>
    </submittedName>
</protein>
<dbReference type="InterPro" id="IPR051958">
    <property type="entry name" value="Alba-like_NAB"/>
</dbReference>
<dbReference type="Gene3D" id="3.30.110.20">
    <property type="entry name" value="Alba-like domain"/>
    <property type="match status" value="1"/>
</dbReference>
<proteinExistence type="inferred from homology"/>
<feature type="compositionally biased region" description="Basic residues" evidence="4">
    <location>
        <begin position="1"/>
        <end position="10"/>
    </location>
</feature>
<sequence length="131" mass="14983">MGKSKLKKKLKQEGESAEKSTSTKVPIENLPQKFLWMHVKSGTKIRNVLDYALKEFPNYNSIVWTGIGQGIAKAISCAELFKRKHESLHQVTKLCYMEPENPKEDITTETHQIPEVHILLTKYIKDTTELG</sequence>
<comment type="similarity">
    <text evidence="2">Belongs to the histone-like Alba family.</text>
</comment>
<feature type="domain" description="DNA/RNA-binding protein Alba-like" evidence="5">
    <location>
        <begin position="36"/>
        <end position="96"/>
    </location>
</feature>
<dbReference type="InterPro" id="IPR036882">
    <property type="entry name" value="Alba-like_dom_sf"/>
</dbReference>
<evidence type="ECO:0000313" key="6">
    <source>
        <dbReference type="EMBL" id="EFN65560.1"/>
    </source>
</evidence>
<keyword evidence="3" id="KW-0539">Nucleus</keyword>
<name>E2ALW8_CAMFO</name>
<evidence type="ECO:0000259" key="5">
    <source>
        <dbReference type="Pfam" id="PF01918"/>
    </source>
</evidence>
<dbReference type="GO" id="GO:0001682">
    <property type="term" value="P:tRNA 5'-leader removal"/>
    <property type="evidence" value="ECO:0007669"/>
    <property type="project" value="TreeGrafter"/>
</dbReference>
<keyword evidence="7" id="KW-1185">Reference proteome</keyword>
<dbReference type="Pfam" id="PF01918">
    <property type="entry name" value="Alba"/>
    <property type="match status" value="1"/>
</dbReference>
<evidence type="ECO:0000256" key="4">
    <source>
        <dbReference type="SAM" id="MobiDB-lite"/>
    </source>
</evidence>
<dbReference type="GO" id="GO:0005634">
    <property type="term" value="C:nucleus"/>
    <property type="evidence" value="ECO:0007669"/>
    <property type="project" value="UniProtKB-SubCell"/>
</dbReference>
<dbReference type="STRING" id="104421.E2ALW8"/>
<gene>
    <name evidence="6" type="ORF">EAG_00985</name>
</gene>
<reference evidence="6 7" key="1">
    <citation type="journal article" date="2010" name="Science">
        <title>Genomic comparison of the ants Camponotus floridanus and Harpegnathos saltator.</title>
        <authorList>
            <person name="Bonasio R."/>
            <person name="Zhang G."/>
            <person name="Ye C."/>
            <person name="Mutti N.S."/>
            <person name="Fang X."/>
            <person name="Qin N."/>
            <person name="Donahue G."/>
            <person name="Yang P."/>
            <person name="Li Q."/>
            <person name="Li C."/>
            <person name="Zhang P."/>
            <person name="Huang Z."/>
            <person name="Berger S.L."/>
            <person name="Reinberg D."/>
            <person name="Wang J."/>
            <person name="Liebig J."/>
        </authorList>
    </citation>
    <scope>NUCLEOTIDE SEQUENCE [LARGE SCALE GENOMIC DNA]</scope>
    <source>
        <strain evidence="7">C129</strain>
    </source>
</reference>
<dbReference type="AlphaFoldDB" id="E2ALW8"/>
<dbReference type="PANTHER" id="PTHR13516">
    <property type="entry name" value="RIBONUCLEASE P SUBUNIT P25"/>
    <property type="match status" value="1"/>
</dbReference>
<dbReference type="OrthoDB" id="424402at2759"/>
<evidence type="ECO:0000256" key="3">
    <source>
        <dbReference type="ARBA" id="ARBA00023242"/>
    </source>
</evidence>
<dbReference type="SUPFAM" id="SSF82704">
    <property type="entry name" value="AlbA-like"/>
    <property type="match status" value="1"/>
</dbReference>
<dbReference type="GO" id="GO:0000172">
    <property type="term" value="C:ribonuclease MRP complex"/>
    <property type="evidence" value="ECO:0007669"/>
    <property type="project" value="TreeGrafter"/>
</dbReference>
<dbReference type="GO" id="GO:0003723">
    <property type="term" value="F:RNA binding"/>
    <property type="evidence" value="ECO:0007669"/>
    <property type="project" value="TreeGrafter"/>
</dbReference>
<feature type="region of interest" description="Disordered" evidence="4">
    <location>
        <begin position="1"/>
        <end position="24"/>
    </location>
</feature>
<evidence type="ECO:0000313" key="7">
    <source>
        <dbReference type="Proteomes" id="UP000000311"/>
    </source>
</evidence>
<evidence type="ECO:0000256" key="2">
    <source>
        <dbReference type="ARBA" id="ARBA00008018"/>
    </source>
</evidence>
<dbReference type="PANTHER" id="PTHR13516:SF4">
    <property type="entry name" value="FI09323P"/>
    <property type="match status" value="1"/>
</dbReference>
<accession>E2ALW8</accession>
<comment type="subcellular location">
    <subcellularLocation>
        <location evidence="1">Nucleus</location>
    </subcellularLocation>
</comment>
<organism evidence="7">
    <name type="scientific">Camponotus floridanus</name>
    <name type="common">Florida carpenter ant</name>
    <dbReference type="NCBI Taxonomy" id="104421"/>
    <lineage>
        <taxon>Eukaryota</taxon>
        <taxon>Metazoa</taxon>
        <taxon>Ecdysozoa</taxon>
        <taxon>Arthropoda</taxon>
        <taxon>Hexapoda</taxon>
        <taxon>Insecta</taxon>
        <taxon>Pterygota</taxon>
        <taxon>Neoptera</taxon>
        <taxon>Endopterygota</taxon>
        <taxon>Hymenoptera</taxon>
        <taxon>Apocrita</taxon>
        <taxon>Aculeata</taxon>
        <taxon>Formicoidea</taxon>
        <taxon>Formicidae</taxon>
        <taxon>Formicinae</taxon>
        <taxon>Camponotus</taxon>
    </lineage>
</organism>
<dbReference type="FunCoup" id="E2ALW8">
    <property type="interactions" value="111"/>
</dbReference>
<dbReference type="Proteomes" id="UP000000311">
    <property type="component" value="Unassembled WGS sequence"/>
</dbReference>
<dbReference type="InterPro" id="IPR002775">
    <property type="entry name" value="DNA/RNA-bd_Alba-like"/>
</dbReference>
<evidence type="ECO:0000256" key="1">
    <source>
        <dbReference type="ARBA" id="ARBA00004123"/>
    </source>
</evidence>
<dbReference type="InParanoid" id="E2ALW8"/>
<dbReference type="EMBL" id="GL440682">
    <property type="protein sequence ID" value="EFN65560.1"/>
    <property type="molecule type" value="Genomic_DNA"/>
</dbReference>
<dbReference type="OMA" id="CMHVKSG"/>